<gene>
    <name evidence="2" type="ORF">ARMOST_07590</name>
</gene>
<dbReference type="OrthoDB" id="10538311at2759"/>
<sequence length="571" mass="64263">MIDNVSVNCEDFSYAAHRQVWQRINRVWKIHVVSESERVCAGIPIPQVRVITLAILSPFTHPFPDVNIGSRRRIWVACVHADGDEPVRMNICQCWVVCARGGGGELVHEHRFGSGALSYTDWRGGLRVKQLLSEAEGGREEDAQTCNDALIFTPRATDVARATNQRANRSTATETDQVSVALKTKDLMSVPSSSLFRIQSLTRTYGRIEFAAQSTSIFLLLEQAFLPGCGVPLNSPSLERMLSPITPARKISSLVVRGDGIGFVKAQCLHSQQHTLMVRKFGLQRSNFHGRSLGPLGTREPGSGTSELTPTKSSEDASLPRLNPTSIFGIAIANRRHDNLLPITPSYERVQKSRFHHLRTTVTRRDLGADAGLSYLEDEKEWQYAHFYRHGDRRLSEAVRDMLYAREGDTTYPVIRKWMHAGVSILAEVGAETIHPSSEDVMVVEQEKEEKDQDNKDVEFSMCVSCATCGTKTDDRYEKSRVCWDKIQYNFQGKGNEVYFWRQELSGVYEVRVPRVQVLEGDVSHAGSSFSSKEGEDNLEKVEIRQEICARWEGMDKRADLLEADEAQPFR</sequence>
<evidence type="ECO:0000313" key="2">
    <source>
        <dbReference type="EMBL" id="SJL04229.1"/>
    </source>
</evidence>
<keyword evidence="3" id="KW-1185">Reference proteome</keyword>
<dbReference type="EMBL" id="FUEG01000005">
    <property type="protein sequence ID" value="SJL04229.1"/>
    <property type="molecule type" value="Genomic_DNA"/>
</dbReference>
<protein>
    <submittedName>
        <fullName evidence="2">Uncharacterized protein</fullName>
    </submittedName>
</protein>
<evidence type="ECO:0000313" key="3">
    <source>
        <dbReference type="Proteomes" id="UP000219338"/>
    </source>
</evidence>
<proteinExistence type="predicted"/>
<reference evidence="3" key="1">
    <citation type="journal article" date="2017" name="Nat. Ecol. Evol.">
        <title>Genome expansion and lineage-specific genetic innovations in the forest pathogenic fungi Armillaria.</title>
        <authorList>
            <person name="Sipos G."/>
            <person name="Prasanna A.N."/>
            <person name="Walter M.C."/>
            <person name="O'Connor E."/>
            <person name="Balint B."/>
            <person name="Krizsan K."/>
            <person name="Kiss B."/>
            <person name="Hess J."/>
            <person name="Varga T."/>
            <person name="Slot J."/>
            <person name="Riley R."/>
            <person name="Boka B."/>
            <person name="Rigling D."/>
            <person name="Barry K."/>
            <person name="Lee J."/>
            <person name="Mihaltcheva S."/>
            <person name="LaButti K."/>
            <person name="Lipzen A."/>
            <person name="Waldron R."/>
            <person name="Moloney N.M."/>
            <person name="Sperisen C."/>
            <person name="Kredics L."/>
            <person name="Vagvoelgyi C."/>
            <person name="Patrignani A."/>
            <person name="Fitzpatrick D."/>
            <person name="Nagy I."/>
            <person name="Doyle S."/>
            <person name="Anderson J.B."/>
            <person name="Grigoriev I.V."/>
            <person name="Gueldener U."/>
            <person name="Muensterkoetter M."/>
            <person name="Nagy L.G."/>
        </authorList>
    </citation>
    <scope>NUCLEOTIDE SEQUENCE [LARGE SCALE GENOMIC DNA]</scope>
    <source>
        <strain evidence="3">C18/9</strain>
    </source>
</reference>
<evidence type="ECO:0000256" key="1">
    <source>
        <dbReference type="SAM" id="MobiDB-lite"/>
    </source>
</evidence>
<feature type="region of interest" description="Disordered" evidence="1">
    <location>
        <begin position="290"/>
        <end position="320"/>
    </location>
</feature>
<organism evidence="2 3">
    <name type="scientific">Armillaria ostoyae</name>
    <name type="common">Armillaria root rot fungus</name>
    <dbReference type="NCBI Taxonomy" id="47428"/>
    <lineage>
        <taxon>Eukaryota</taxon>
        <taxon>Fungi</taxon>
        <taxon>Dikarya</taxon>
        <taxon>Basidiomycota</taxon>
        <taxon>Agaricomycotina</taxon>
        <taxon>Agaricomycetes</taxon>
        <taxon>Agaricomycetidae</taxon>
        <taxon>Agaricales</taxon>
        <taxon>Marasmiineae</taxon>
        <taxon>Physalacriaceae</taxon>
        <taxon>Armillaria</taxon>
    </lineage>
</organism>
<dbReference type="STRING" id="47428.A0A284R6A4"/>
<dbReference type="AlphaFoldDB" id="A0A284R6A4"/>
<name>A0A284R6A4_ARMOS</name>
<feature type="compositionally biased region" description="Polar residues" evidence="1">
    <location>
        <begin position="303"/>
        <end position="312"/>
    </location>
</feature>
<dbReference type="Proteomes" id="UP000219338">
    <property type="component" value="Unassembled WGS sequence"/>
</dbReference>
<accession>A0A284R6A4</accession>